<dbReference type="Proteomes" id="UP000037460">
    <property type="component" value="Unassembled WGS sequence"/>
</dbReference>
<dbReference type="OrthoDB" id="5952526at2759"/>
<dbReference type="Pfam" id="PF00856">
    <property type="entry name" value="SET"/>
    <property type="match status" value="1"/>
</dbReference>
<dbReference type="AlphaFoldDB" id="A0A0M0K349"/>
<accession>A0A0M0K349</accession>
<keyword evidence="4" id="KW-1185">Reference proteome</keyword>
<dbReference type="InterPro" id="IPR046341">
    <property type="entry name" value="SET_dom_sf"/>
</dbReference>
<protein>
    <submittedName>
        <fullName evidence="3">Protein isoform a-like protein</fullName>
    </submittedName>
</protein>
<gene>
    <name evidence="3" type="ORF">Ctob_015551</name>
</gene>
<dbReference type="InterPro" id="IPR001214">
    <property type="entry name" value="SET_dom"/>
</dbReference>
<dbReference type="PANTHER" id="PTHR46455">
    <property type="entry name" value="SET AND MYND DOMAIN CONTAINING, ARTHROPOD-SPECIFIC, MEMBER 4, ISOFORM A"/>
    <property type="match status" value="1"/>
</dbReference>
<reference evidence="4" key="1">
    <citation type="journal article" date="2015" name="PLoS Genet.">
        <title>Genome Sequence and Transcriptome Analyses of Chrysochromulina tobin: Metabolic Tools for Enhanced Algal Fitness in the Prominent Order Prymnesiales (Haptophyceae).</title>
        <authorList>
            <person name="Hovde B.T."/>
            <person name="Deodato C.R."/>
            <person name="Hunsperger H.M."/>
            <person name="Ryken S.A."/>
            <person name="Yost W."/>
            <person name="Jha R.K."/>
            <person name="Patterson J."/>
            <person name="Monnat R.J. Jr."/>
            <person name="Barlow S.B."/>
            <person name="Starkenburg S.R."/>
            <person name="Cattolico R.A."/>
        </authorList>
    </citation>
    <scope>NUCLEOTIDE SEQUENCE</scope>
    <source>
        <strain evidence="4">CCMP291</strain>
    </source>
</reference>
<sequence>MEAEHIHKLLMIREMNGHQYTGHETVYGDKKSEKAALFSRGSKVAHSCRPNLAYTSKTRHGGLEYRACRPIAPGEMITFSYDDELWTKNTLERRAHLLETKNFICNCPRCQGLDDTSAVRCPRDACVGFARPDISPGNLESTSGRWVCGACGPLDAEAVAVLCKHERSMLMRLLPLKAAAYESTGNDVASPSAVRAVAEGASKLLSPVHWIVSISYELLSTFCVHHATAAKRAKARGVPVPAPHGSEAELHSDAAEAAARHVRICECIAAQCCGGGECEREHTTVHECAKAVFVLAHELRQLKPRQRSAPVVALVERYLPHIEILYGKGDMADVLKMLEETSGKPKPDARSEAEMAADWLGGMNLVGGPARAAPQAVVTPRSNSSEDRGSGAKKKGKNGKR</sequence>
<feature type="compositionally biased region" description="Basic residues" evidence="1">
    <location>
        <begin position="391"/>
        <end position="401"/>
    </location>
</feature>
<evidence type="ECO:0000259" key="2">
    <source>
        <dbReference type="Pfam" id="PF00856"/>
    </source>
</evidence>
<dbReference type="EMBL" id="JWZX01001627">
    <property type="protein sequence ID" value="KOO33002.1"/>
    <property type="molecule type" value="Genomic_DNA"/>
</dbReference>
<evidence type="ECO:0000313" key="4">
    <source>
        <dbReference type="Proteomes" id="UP000037460"/>
    </source>
</evidence>
<feature type="domain" description="SET" evidence="2">
    <location>
        <begin position="39"/>
        <end position="81"/>
    </location>
</feature>
<comment type="caution">
    <text evidence="3">The sequence shown here is derived from an EMBL/GenBank/DDBJ whole genome shotgun (WGS) entry which is preliminary data.</text>
</comment>
<dbReference type="Gene3D" id="2.170.270.10">
    <property type="entry name" value="SET domain"/>
    <property type="match status" value="1"/>
</dbReference>
<evidence type="ECO:0000256" key="1">
    <source>
        <dbReference type="SAM" id="MobiDB-lite"/>
    </source>
</evidence>
<proteinExistence type="predicted"/>
<organism evidence="3 4">
    <name type="scientific">Chrysochromulina tobinii</name>
    <dbReference type="NCBI Taxonomy" id="1460289"/>
    <lineage>
        <taxon>Eukaryota</taxon>
        <taxon>Haptista</taxon>
        <taxon>Haptophyta</taxon>
        <taxon>Prymnesiophyceae</taxon>
        <taxon>Prymnesiales</taxon>
        <taxon>Chrysochromulinaceae</taxon>
        <taxon>Chrysochromulina</taxon>
    </lineage>
</organism>
<dbReference type="InterPro" id="IPR053010">
    <property type="entry name" value="SET_SmydA-8"/>
</dbReference>
<evidence type="ECO:0000313" key="3">
    <source>
        <dbReference type="EMBL" id="KOO33002.1"/>
    </source>
</evidence>
<dbReference type="PANTHER" id="PTHR46455:SF4">
    <property type="entry name" value="GH11294P"/>
    <property type="match status" value="1"/>
</dbReference>
<dbReference type="SUPFAM" id="SSF82199">
    <property type="entry name" value="SET domain"/>
    <property type="match status" value="1"/>
</dbReference>
<feature type="region of interest" description="Disordered" evidence="1">
    <location>
        <begin position="367"/>
        <end position="401"/>
    </location>
</feature>
<dbReference type="CDD" id="cd20071">
    <property type="entry name" value="SET_SMYD"/>
    <property type="match status" value="1"/>
</dbReference>
<name>A0A0M0K349_9EUKA</name>